<dbReference type="PROSITE" id="PS51449">
    <property type="entry name" value="MTTASE_N"/>
    <property type="match status" value="1"/>
</dbReference>
<comment type="function">
    <text evidence="8">Catalyzes the methylthiolation of an aspartic acid residue of ribosomal protein uS12.</text>
</comment>
<dbReference type="GO" id="GO:0005829">
    <property type="term" value="C:cytosol"/>
    <property type="evidence" value="ECO:0007669"/>
    <property type="project" value="TreeGrafter"/>
</dbReference>
<dbReference type="NCBIfam" id="TIGR01125">
    <property type="entry name" value="30S ribosomal protein S12 methylthiotransferase RimO"/>
    <property type="match status" value="1"/>
</dbReference>
<keyword evidence="3 8" id="KW-0808">Transferase</keyword>
<comment type="subcellular location">
    <subcellularLocation>
        <location evidence="8">Cytoplasm</location>
    </subcellularLocation>
</comment>
<dbReference type="STRING" id="1678841.TBC1_12294"/>
<dbReference type="PATRIC" id="fig|1678841.3.peg.2985"/>
<evidence type="ECO:0000256" key="8">
    <source>
        <dbReference type="HAMAP-Rule" id="MF_01865"/>
    </source>
</evidence>
<dbReference type="Gene3D" id="3.80.30.20">
    <property type="entry name" value="tm_1862 like domain"/>
    <property type="match status" value="1"/>
</dbReference>
<evidence type="ECO:0000256" key="7">
    <source>
        <dbReference type="ARBA" id="ARBA00023014"/>
    </source>
</evidence>
<dbReference type="Proteomes" id="UP000053091">
    <property type="component" value="Unassembled WGS sequence"/>
</dbReference>
<accession>A0A0S7C4T7</accession>
<keyword evidence="7 8" id="KW-0411">Iron-sulfur</keyword>
<feature type="binding site" evidence="8">
    <location>
        <position position="157"/>
    </location>
    <ligand>
        <name>[4Fe-4S] cluster</name>
        <dbReference type="ChEBI" id="CHEBI:49883"/>
        <label>2</label>
        <note>4Fe-4S-S-AdoMet</note>
    </ligand>
</feature>
<dbReference type="Gene3D" id="3.40.50.12160">
    <property type="entry name" value="Methylthiotransferase, N-terminal domain"/>
    <property type="match status" value="1"/>
</dbReference>
<dbReference type="InterPro" id="IPR020612">
    <property type="entry name" value="Methylthiotransferase_CS"/>
</dbReference>
<dbReference type="InterPro" id="IPR013848">
    <property type="entry name" value="Methylthiotransferase_N"/>
</dbReference>
<evidence type="ECO:0000256" key="6">
    <source>
        <dbReference type="ARBA" id="ARBA00023004"/>
    </source>
</evidence>
<feature type="binding site" evidence="8">
    <location>
        <position position="89"/>
    </location>
    <ligand>
        <name>[4Fe-4S] cluster</name>
        <dbReference type="ChEBI" id="CHEBI:49883"/>
        <label>1</label>
    </ligand>
</feature>
<protein>
    <recommendedName>
        <fullName evidence="8">Ribosomal protein uS12 methylthiotransferase RimO</fullName>
        <shortName evidence="8">uS12 MTTase</shortName>
        <shortName evidence="8">uS12 methylthiotransferase</shortName>
        <ecNumber evidence="8">2.8.4.4</ecNumber>
    </recommendedName>
    <alternativeName>
        <fullName evidence="8">Ribosomal protein uS12 (aspartate-C(3))-methylthiotransferase</fullName>
    </alternativeName>
    <alternativeName>
        <fullName evidence="8">Ribosome maturation factor RimO</fullName>
    </alternativeName>
</protein>
<dbReference type="SFLD" id="SFLDS00029">
    <property type="entry name" value="Radical_SAM"/>
    <property type="match status" value="1"/>
</dbReference>
<evidence type="ECO:0000256" key="1">
    <source>
        <dbReference type="ARBA" id="ARBA00022485"/>
    </source>
</evidence>
<dbReference type="Pfam" id="PF00919">
    <property type="entry name" value="UPF0004"/>
    <property type="match status" value="1"/>
</dbReference>
<reference evidence="12" key="1">
    <citation type="journal article" date="2015" name="Genome Announc.">
        <title>Draft Genome Sequence of Bacteroidales Strain TBC1, a Novel Isolate from a Methanogenic Wastewater Treatment System.</title>
        <authorList>
            <person name="Tourlousse D.M."/>
            <person name="Matsuura N."/>
            <person name="Sun L."/>
            <person name="Toyonaga M."/>
            <person name="Kuroda K."/>
            <person name="Ohashi A."/>
            <person name="Cruz R."/>
            <person name="Yamaguchi T."/>
            <person name="Sekiguchi Y."/>
        </authorList>
    </citation>
    <scope>NUCLEOTIDE SEQUENCE [LARGE SCALE GENOMIC DNA]</scope>
    <source>
        <strain evidence="12">TBC1</strain>
    </source>
</reference>
<dbReference type="InterPro" id="IPR002792">
    <property type="entry name" value="TRAM_dom"/>
</dbReference>
<dbReference type="GO" id="GO:0103039">
    <property type="term" value="F:protein methylthiotransferase activity"/>
    <property type="evidence" value="ECO:0007669"/>
    <property type="project" value="UniProtKB-EC"/>
</dbReference>
<feature type="binding site" evidence="8">
    <location>
        <position position="55"/>
    </location>
    <ligand>
        <name>[4Fe-4S] cluster</name>
        <dbReference type="ChEBI" id="CHEBI:49883"/>
        <label>1</label>
    </ligand>
</feature>
<dbReference type="InterPro" id="IPR005839">
    <property type="entry name" value="Methylthiotransferase"/>
</dbReference>
<keyword evidence="4 8" id="KW-0949">S-adenosyl-L-methionine</keyword>
<organism evidence="12">
    <name type="scientific">Lentimicrobium saccharophilum</name>
    <dbReference type="NCBI Taxonomy" id="1678841"/>
    <lineage>
        <taxon>Bacteria</taxon>
        <taxon>Pseudomonadati</taxon>
        <taxon>Bacteroidota</taxon>
        <taxon>Bacteroidia</taxon>
        <taxon>Bacteroidales</taxon>
        <taxon>Lentimicrobiaceae</taxon>
        <taxon>Lentimicrobium</taxon>
    </lineage>
</organism>
<dbReference type="GO" id="GO:0005840">
    <property type="term" value="C:ribosome"/>
    <property type="evidence" value="ECO:0007669"/>
    <property type="project" value="UniProtKB-KW"/>
</dbReference>
<keyword evidence="6 8" id="KW-0408">Iron</keyword>
<dbReference type="InterPro" id="IPR012340">
    <property type="entry name" value="NA-bd_OB-fold"/>
</dbReference>
<dbReference type="InterPro" id="IPR038135">
    <property type="entry name" value="Methylthiotransferase_N_sf"/>
</dbReference>
<evidence type="ECO:0000256" key="3">
    <source>
        <dbReference type="ARBA" id="ARBA00022679"/>
    </source>
</evidence>
<keyword evidence="5 8" id="KW-0479">Metal-binding</keyword>
<dbReference type="PROSITE" id="PS01278">
    <property type="entry name" value="MTTASE_RADICAL"/>
    <property type="match status" value="1"/>
</dbReference>
<dbReference type="RefSeq" id="WP_062043858.1">
    <property type="nucleotide sequence ID" value="NZ_DF968183.1"/>
</dbReference>
<dbReference type="GO" id="GO:0035599">
    <property type="term" value="F:aspartic acid methylthiotransferase activity"/>
    <property type="evidence" value="ECO:0007669"/>
    <property type="project" value="TreeGrafter"/>
</dbReference>
<evidence type="ECO:0000256" key="5">
    <source>
        <dbReference type="ARBA" id="ARBA00022723"/>
    </source>
</evidence>
<evidence type="ECO:0000256" key="2">
    <source>
        <dbReference type="ARBA" id="ARBA00022490"/>
    </source>
</evidence>
<evidence type="ECO:0000256" key="4">
    <source>
        <dbReference type="ARBA" id="ARBA00022691"/>
    </source>
</evidence>
<dbReference type="SFLD" id="SFLDG01061">
    <property type="entry name" value="methylthiotransferase"/>
    <property type="match status" value="1"/>
</dbReference>
<keyword evidence="2 8" id="KW-0963">Cytoplasm</keyword>
<dbReference type="Pfam" id="PF18693">
    <property type="entry name" value="TRAM_2"/>
    <property type="match status" value="1"/>
</dbReference>
<feature type="domain" description="Radical SAM core" evidence="11">
    <location>
        <begin position="136"/>
        <end position="366"/>
    </location>
</feature>
<keyword evidence="1 8" id="KW-0004">4Fe-4S</keyword>
<dbReference type="EC" id="2.8.4.4" evidence="8"/>
<dbReference type="HAMAP" id="MF_01865">
    <property type="entry name" value="MTTase_RimO"/>
    <property type="match status" value="1"/>
</dbReference>
<dbReference type="SMART" id="SM00729">
    <property type="entry name" value="Elp3"/>
    <property type="match status" value="1"/>
</dbReference>
<evidence type="ECO:0000313" key="12">
    <source>
        <dbReference type="EMBL" id="GAP44486.1"/>
    </source>
</evidence>
<keyword evidence="12" id="KW-0689">Ribosomal protein</keyword>
<dbReference type="PANTHER" id="PTHR43837:SF1">
    <property type="entry name" value="RIBOSOMAL PROTEIN US12 METHYLTHIOTRANSFERASE RIMO"/>
    <property type="match status" value="1"/>
</dbReference>
<evidence type="ECO:0000259" key="11">
    <source>
        <dbReference type="PROSITE" id="PS51918"/>
    </source>
</evidence>
<dbReference type="InterPro" id="IPR023404">
    <property type="entry name" value="rSAM_horseshoe"/>
</dbReference>
<feature type="domain" description="TRAM" evidence="9">
    <location>
        <begin position="369"/>
        <end position="435"/>
    </location>
</feature>
<dbReference type="GO" id="GO:0046872">
    <property type="term" value="F:metal ion binding"/>
    <property type="evidence" value="ECO:0007669"/>
    <property type="project" value="UniProtKB-KW"/>
</dbReference>
<gene>
    <name evidence="8" type="primary">rimO</name>
    <name evidence="12" type="ORF">TBC1_12294</name>
</gene>
<keyword evidence="13" id="KW-1185">Reference proteome</keyword>
<dbReference type="PANTHER" id="PTHR43837">
    <property type="entry name" value="RIBOSOMAL PROTEIN S12 METHYLTHIOTRANSFERASE RIMO"/>
    <property type="match status" value="1"/>
</dbReference>
<dbReference type="Pfam" id="PF04055">
    <property type="entry name" value="Radical_SAM"/>
    <property type="match status" value="1"/>
</dbReference>
<comment type="catalytic activity">
    <reaction evidence="8">
        <text>L-aspartate(89)-[ribosomal protein uS12]-hydrogen + (sulfur carrier)-SH + AH2 + 2 S-adenosyl-L-methionine = 3-methylsulfanyl-L-aspartate(89)-[ribosomal protein uS12]-hydrogen + (sulfur carrier)-H + 5'-deoxyadenosine + L-methionine + A + S-adenosyl-L-homocysteine + 2 H(+)</text>
        <dbReference type="Rhea" id="RHEA:37087"/>
        <dbReference type="Rhea" id="RHEA-COMP:10460"/>
        <dbReference type="Rhea" id="RHEA-COMP:10461"/>
        <dbReference type="Rhea" id="RHEA-COMP:14737"/>
        <dbReference type="Rhea" id="RHEA-COMP:14739"/>
        <dbReference type="ChEBI" id="CHEBI:13193"/>
        <dbReference type="ChEBI" id="CHEBI:15378"/>
        <dbReference type="ChEBI" id="CHEBI:17319"/>
        <dbReference type="ChEBI" id="CHEBI:17499"/>
        <dbReference type="ChEBI" id="CHEBI:29917"/>
        <dbReference type="ChEBI" id="CHEBI:29961"/>
        <dbReference type="ChEBI" id="CHEBI:57844"/>
        <dbReference type="ChEBI" id="CHEBI:57856"/>
        <dbReference type="ChEBI" id="CHEBI:59789"/>
        <dbReference type="ChEBI" id="CHEBI:64428"/>
        <dbReference type="ChEBI" id="CHEBI:73599"/>
        <dbReference type="EC" id="2.8.4.4"/>
    </reaction>
</comment>
<dbReference type="InterPro" id="IPR005840">
    <property type="entry name" value="Ribosomal_uS12_MeSTrfase_RimO"/>
</dbReference>
<sequence>MKSSFPGIKTANIITLGCSKNLVDSEVMMRQLKAAGIETLHDSNSPADVVIINTCGFINDAKEESVDTILQWAGERKRDKIRKLYVMGCLSQRYKEDLVREMPEVDGFFGVNDLNAILSALNAPLRNELLDERVITTPAHYAYLKISEGCDRKCSFCAIPQIRGKNISKPVDQLVSEARFLAGSGVKELILIAQDLTYYGIDLNGKRQLAGLLEVLSGVDGIDWIRLHYAFPAGFPLRVLDIMRDNPKICRYLDIPLQHISNRILKSMKRGLDGQGTRNLIRTIRQRVPGIAIRSSFIVGYPGETNEEFNELKRFISENEFERLGVFTYSHEENTPAFRLKDDVRPAVKARRAEQIMLLQQDISAKRNAALIGNEIKVIVDRKENGYWSGRSEFDSPEVDNEVVIDDPDGKLYPGLIASVKITGADLYDLKAIAI</sequence>
<name>A0A0S7C4T7_9BACT</name>
<feature type="binding site" evidence="8">
    <location>
        <position position="154"/>
    </location>
    <ligand>
        <name>[4Fe-4S] cluster</name>
        <dbReference type="ChEBI" id="CHEBI:49883"/>
        <label>2</label>
        <note>4Fe-4S-S-AdoMet</note>
    </ligand>
</feature>
<proteinExistence type="inferred from homology"/>
<dbReference type="GO" id="GO:0006400">
    <property type="term" value="P:tRNA modification"/>
    <property type="evidence" value="ECO:0007669"/>
    <property type="project" value="InterPro"/>
</dbReference>
<evidence type="ECO:0000313" key="13">
    <source>
        <dbReference type="Proteomes" id="UP000053091"/>
    </source>
</evidence>
<dbReference type="SUPFAM" id="SSF102114">
    <property type="entry name" value="Radical SAM enzymes"/>
    <property type="match status" value="1"/>
</dbReference>
<dbReference type="FunFam" id="3.80.30.20:FF:000001">
    <property type="entry name" value="tRNA-2-methylthio-N(6)-dimethylallyladenosine synthase 2"/>
    <property type="match status" value="1"/>
</dbReference>
<feature type="domain" description="MTTase N-terminal" evidence="10">
    <location>
        <begin position="9"/>
        <end position="126"/>
    </location>
</feature>
<dbReference type="InterPro" id="IPR058240">
    <property type="entry name" value="rSAM_sf"/>
</dbReference>
<dbReference type="InterPro" id="IPR007197">
    <property type="entry name" value="rSAM"/>
</dbReference>
<dbReference type="SFLD" id="SFLDG01082">
    <property type="entry name" value="B12-binding_domain_containing"/>
    <property type="match status" value="1"/>
</dbReference>
<comment type="cofactor">
    <cofactor evidence="8">
        <name>[4Fe-4S] cluster</name>
        <dbReference type="ChEBI" id="CHEBI:49883"/>
    </cofactor>
    <text evidence="8">Binds 2 [4Fe-4S] clusters. One cluster is coordinated with 3 cysteines and an exchangeable S-adenosyl-L-methionine.</text>
</comment>
<dbReference type="PROSITE" id="PS50926">
    <property type="entry name" value="TRAM"/>
    <property type="match status" value="1"/>
</dbReference>
<evidence type="ECO:0000259" key="9">
    <source>
        <dbReference type="PROSITE" id="PS50926"/>
    </source>
</evidence>
<dbReference type="SFLD" id="SFLDF00274">
    <property type="entry name" value="ribosomal_protein_S12_methylth"/>
    <property type="match status" value="1"/>
</dbReference>
<dbReference type="EMBL" id="DF968183">
    <property type="protein sequence ID" value="GAP44486.1"/>
    <property type="molecule type" value="Genomic_DNA"/>
</dbReference>
<dbReference type="OrthoDB" id="9805215at2"/>
<dbReference type="PROSITE" id="PS51918">
    <property type="entry name" value="RADICAL_SAM"/>
    <property type="match status" value="1"/>
</dbReference>
<dbReference type="NCBIfam" id="TIGR00089">
    <property type="entry name" value="MiaB/RimO family radical SAM methylthiotransferase"/>
    <property type="match status" value="1"/>
</dbReference>
<dbReference type="Gene3D" id="2.40.50.140">
    <property type="entry name" value="Nucleic acid-binding proteins"/>
    <property type="match status" value="1"/>
</dbReference>
<evidence type="ECO:0000259" key="10">
    <source>
        <dbReference type="PROSITE" id="PS51449"/>
    </source>
</evidence>
<dbReference type="InterPro" id="IPR006638">
    <property type="entry name" value="Elp3/MiaA/NifB-like_rSAM"/>
</dbReference>
<feature type="binding site" evidence="8">
    <location>
        <position position="18"/>
    </location>
    <ligand>
        <name>[4Fe-4S] cluster</name>
        <dbReference type="ChEBI" id="CHEBI:49883"/>
        <label>1</label>
    </ligand>
</feature>
<dbReference type="CDD" id="cd01335">
    <property type="entry name" value="Radical_SAM"/>
    <property type="match status" value="1"/>
</dbReference>
<keyword evidence="12" id="KW-0687">Ribonucleoprotein</keyword>
<dbReference type="AlphaFoldDB" id="A0A0S7C4T7"/>
<feature type="binding site" evidence="8">
    <location>
        <position position="150"/>
    </location>
    <ligand>
        <name>[4Fe-4S] cluster</name>
        <dbReference type="ChEBI" id="CHEBI:49883"/>
        <label>2</label>
        <note>4Fe-4S-S-AdoMet</note>
    </ligand>
</feature>
<comment type="similarity">
    <text evidence="8">Belongs to the methylthiotransferase family. RimO subfamily.</text>
</comment>
<dbReference type="GO" id="GO:0051539">
    <property type="term" value="F:4 iron, 4 sulfur cluster binding"/>
    <property type="evidence" value="ECO:0007669"/>
    <property type="project" value="UniProtKB-UniRule"/>
</dbReference>